<dbReference type="EMBL" id="BKCP01005516">
    <property type="protein sequence ID" value="GER38788.1"/>
    <property type="molecule type" value="Genomic_DNA"/>
</dbReference>
<dbReference type="PROSITE" id="PS50081">
    <property type="entry name" value="ZF_DAG_PE_2"/>
    <property type="match status" value="1"/>
</dbReference>
<dbReference type="InterPro" id="IPR002219">
    <property type="entry name" value="PKC_DAG/PE"/>
</dbReference>
<keyword evidence="3" id="KW-0862">Zinc</keyword>
<name>A0A5A7Q1S4_STRAF</name>
<dbReference type="SUPFAM" id="SSF57889">
    <property type="entry name" value="Cysteine-rich domain"/>
    <property type="match status" value="7"/>
</dbReference>
<dbReference type="Gene3D" id="3.30.60.20">
    <property type="match status" value="1"/>
</dbReference>
<keyword evidence="2" id="KW-0677">Repeat</keyword>
<reference evidence="7" key="1">
    <citation type="journal article" date="2019" name="Curr. Biol.">
        <title>Genome Sequence of Striga asiatica Provides Insight into the Evolution of Plant Parasitism.</title>
        <authorList>
            <person name="Yoshida S."/>
            <person name="Kim S."/>
            <person name="Wafula E.K."/>
            <person name="Tanskanen J."/>
            <person name="Kim Y.M."/>
            <person name="Honaas L."/>
            <person name="Yang Z."/>
            <person name="Spallek T."/>
            <person name="Conn C.E."/>
            <person name="Ichihashi Y."/>
            <person name="Cheong K."/>
            <person name="Cui S."/>
            <person name="Der J.P."/>
            <person name="Gundlach H."/>
            <person name="Jiao Y."/>
            <person name="Hori C."/>
            <person name="Ishida J.K."/>
            <person name="Kasahara H."/>
            <person name="Kiba T."/>
            <person name="Kim M.S."/>
            <person name="Koo N."/>
            <person name="Laohavisit A."/>
            <person name="Lee Y.H."/>
            <person name="Lumba S."/>
            <person name="McCourt P."/>
            <person name="Mortimer J.C."/>
            <person name="Mutuku J.M."/>
            <person name="Nomura T."/>
            <person name="Sasaki-Sekimoto Y."/>
            <person name="Seto Y."/>
            <person name="Wang Y."/>
            <person name="Wakatake T."/>
            <person name="Sakakibara H."/>
            <person name="Demura T."/>
            <person name="Yamaguchi S."/>
            <person name="Yoneyama K."/>
            <person name="Manabe R.I."/>
            <person name="Nelson D.C."/>
            <person name="Schulman A.H."/>
            <person name="Timko M.P."/>
            <person name="dePamphilis C.W."/>
            <person name="Choi D."/>
            <person name="Shirasu K."/>
        </authorList>
    </citation>
    <scope>NUCLEOTIDE SEQUENCE [LARGE SCALE GENOMIC DNA]</scope>
    <source>
        <strain evidence="7">cv. UVA1</strain>
    </source>
</reference>
<evidence type="ECO:0000313" key="6">
    <source>
        <dbReference type="EMBL" id="GER38788.1"/>
    </source>
</evidence>
<dbReference type="PANTHER" id="PTHR32410:SF215">
    <property type="entry name" value="DC1 DOMAIN-CONTAINING PROTEIN"/>
    <property type="match status" value="1"/>
</dbReference>
<evidence type="ECO:0000256" key="3">
    <source>
        <dbReference type="ARBA" id="ARBA00022833"/>
    </source>
</evidence>
<dbReference type="InterPro" id="IPR053192">
    <property type="entry name" value="Vacuole_Formation_Reg"/>
</dbReference>
<evidence type="ECO:0000256" key="2">
    <source>
        <dbReference type="ARBA" id="ARBA00022737"/>
    </source>
</evidence>
<accession>A0A5A7Q1S4</accession>
<feature type="compositionally biased region" description="Polar residues" evidence="4">
    <location>
        <begin position="1"/>
        <end position="13"/>
    </location>
</feature>
<evidence type="ECO:0000256" key="4">
    <source>
        <dbReference type="SAM" id="MobiDB-lite"/>
    </source>
</evidence>
<evidence type="ECO:0000256" key="1">
    <source>
        <dbReference type="ARBA" id="ARBA00022723"/>
    </source>
</evidence>
<keyword evidence="7" id="KW-1185">Reference proteome</keyword>
<feature type="region of interest" description="Disordered" evidence="4">
    <location>
        <begin position="1"/>
        <end position="24"/>
    </location>
</feature>
<sequence length="639" mass="72307">MAQKPSDYTYNKQHSFREPEPENDHDPDFVGDWACDTCTLPIFSTPGNRSMHDECANLPATLAPLLHPGRSLVLNRNNYWMDTRKKCNRCGWTCEGALYECQGVNGCGFTLDPVCAVSVKVMHRSHEHKLTAVRGSFSSNWCSACGSQHGGRAVGLLDQFYVCVDCDFWLHPDCAKLPNAVSGGALHGHPLLLFYVKGWSERDKFQCSICSGVKKEEEEEKKVDFKGFGFYTCFRCDYYAHVKCFKAKSPNGLMRVLVYYEGVIPDSIRLPIMKDDCVSVTPLLVKALDIKNVDRVASTSIDSDRGGLTTDLATYDHKRVLDKHVLILHDDYQSGVERVCNACVQPISPSDSFYSCVDHNETSSRNDGPCKDYFLHSCCAYLPAILNFPRKRQKTLTLLTCKAGGEKTPFNLFKCDGCNYTCNGFAYLSQADDDTSLVLDIVCALMPTSIMHRSHGEYHILQSKTYNQQPCSYCGLELKPDTSYVCNNCRNFGIHPACALIPNQVRYRKFDPHPLYHWCFLEKEQSILCEVCENSIQSGEWHYRCHKCQQSLHFNCIPSVDRLSKIKFGFTVRVQGHPCPVACVRALSVYCYMCGHCGKTIKEHNDDIAFECPKCYFRIHKDCCAKTLLSDKVEWEGEE</sequence>
<protein>
    <submittedName>
        <fullName evidence="6">Cysteine/Histidine-rich C1 domain family protein</fullName>
    </submittedName>
</protein>
<dbReference type="PANTHER" id="PTHR32410">
    <property type="entry name" value="CYSTEINE/HISTIDINE-RICH C1 DOMAIN FAMILY PROTEIN"/>
    <property type="match status" value="1"/>
</dbReference>
<feature type="compositionally biased region" description="Basic and acidic residues" evidence="4">
    <location>
        <begin position="15"/>
        <end position="24"/>
    </location>
</feature>
<dbReference type="InterPro" id="IPR046349">
    <property type="entry name" value="C1-like_sf"/>
</dbReference>
<evidence type="ECO:0000313" key="7">
    <source>
        <dbReference type="Proteomes" id="UP000325081"/>
    </source>
</evidence>
<dbReference type="OrthoDB" id="1884766at2759"/>
<gene>
    <name evidence="6" type="ORF">STAS_15308</name>
</gene>
<dbReference type="Proteomes" id="UP000325081">
    <property type="component" value="Unassembled WGS sequence"/>
</dbReference>
<dbReference type="InterPro" id="IPR004146">
    <property type="entry name" value="DC1"/>
</dbReference>
<organism evidence="6 7">
    <name type="scientific">Striga asiatica</name>
    <name type="common">Asiatic witchweed</name>
    <name type="synonym">Buchnera asiatica</name>
    <dbReference type="NCBI Taxonomy" id="4170"/>
    <lineage>
        <taxon>Eukaryota</taxon>
        <taxon>Viridiplantae</taxon>
        <taxon>Streptophyta</taxon>
        <taxon>Embryophyta</taxon>
        <taxon>Tracheophyta</taxon>
        <taxon>Spermatophyta</taxon>
        <taxon>Magnoliopsida</taxon>
        <taxon>eudicotyledons</taxon>
        <taxon>Gunneridae</taxon>
        <taxon>Pentapetalae</taxon>
        <taxon>asterids</taxon>
        <taxon>lamiids</taxon>
        <taxon>Lamiales</taxon>
        <taxon>Orobanchaceae</taxon>
        <taxon>Buchnereae</taxon>
        <taxon>Striga</taxon>
    </lineage>
</organism>
<feature type="domain" description="Phorbol-ester/DAG-type" evidence="5">
    <location>
        <begin position="127"/>
        <end position="182"/>
    </location>
</feature>
<keyword evidence="1" id="KW-0479">Metal-binding</keyword>
<proteinExistence type="predicted"/>
<dbReference type="AlphaFoldDB" id="A0A5A7Q1S4"/>
<dbReference type="Pfam" id="PF03107">
    <property type="entry name" value="C1_2"/>
    <property type="match status" value="1"/>
</dbReference>
<evidence type="ECO:0000259" key="5">
    <source>
        <dbReference type="PROSITE" id="PS50081"/>
    </source>
</evidence>
<dbReference type="GO" id="GO:0046872">
    <property type="term" value="F:metal ion binding"/>
    <property type="evidence" value="ECO:0007669"/>
    <property type="project" value="UniProtKB-KW"/>
</dbReference>
<comment type="caution">
    <text evidence="6">The sequence shown here is derived from an EMBL/GenBank/DDBJ whole genome shotgun (WGS) entry which is preliminary data.</text>
</comment>